<sequence>MNNNKQTTITLNTPPDQDVASDERVRQSLNRLGQVPLQRHSSTSSSGPSPRHRFVRDGEVPTVYTSRNSEPAKSSEPAEAMTAVRAEVSRERAARTEAENALEDARTMTRSLQTRLGHMELELQEARARADRTESELRAAREAIPVRVARTRQPSPVAVADVADEPEPVKWWLKS</sequence>
<feature type="compositionally biased region" description="Polar residues" evidence="2">
    <location>
        <begin position="63"/>
        <end position="72"/>
    </location>
</feature>
<feature type="compositionally biased region" description="Polar residues" evidence="2">
    <location>
        <begin position="1"/>
        <end position="15"/>
    </location>
</feature>
<proteinExistence type="predicted"/>
<feature type="region of interest" description="Disordered" evidence="2">
    <location>
        <begin position="1"/>
        <end position="80"/>
    </location>
</feature>
<gene>
    <name evidence="3" type="ORF">HN018_19145</name>
</gene>
<protein>
    <submittedName>
        <fullName evidence="3">Uncharacterized protein</fullName>
    </submittedName>
</protein>
<name>A0A6M8HUJ7_9PROT</name>
<dbReference type="Proteomes" id="UP000500767">
    <property type="component" value="Chromosome"/>
</dbReference>
<organism evidence="3 4">
    <name type="scientific">Lichenicola cladoniae</name>
    <dbReference type="NCBI Taxonomy" id="1484109"/>
    <lineage>
        <taxon>Bacteria</taxon>
        <taxon>Pseudomonadati</taxon>
        <taxon>Pseudomonadota</taxon>
        <taxon>Alphaproteobacteria</taxon>
        <taxon>Acetobacterales</taxon>
        <taxon>Acetobacteraceae</taxon>
        <taxon>Lichenicola</taxon>
    </lineage>
</organism>
<evidence type="ECO:0000313" key="4">
    <source>
        <dbReference type="Proteomes" id="UP000500767"/>
    </source>
</evidence>
<accession>A0A6M8HUJ7</accession>
<dbReference type="EMBL" id="CP053708">
    <property type="protein sequence ID" value="QKE91865.1"/>
    <property type="molecule type" value="Genomic_DNA"/>
</dbReference>
<keyword evidence="1" id="KW-0175">Coiled coil</keyword>
<dbReference type="AlphaFoldDB" id="A0A6M8HUJ7"/>
<dbReference type="RefSeq" id="WP_172443495.1">
    <property type="nucleotide sequence ID" value="NZ_CP053708.1"/>
</dbReference>
<evidence type="ECO:0000313" key="3">
    <source>
        <dbReference type="EMBL" id="QKE91865.1"/>
    </source>
</evidence>
<keyword evidence="4" id="KW-1185">Reference proteome</keyword>
<reference evidence="3 4" key="1">
    <citation type="journal article" date="2014" name="World J. Microbiol. Biotechnol.">
        <title>Biodiversity and physiological characteristics of Antarctic and Arctic lichens-associated bacteria.</title>
        <authorList>
            <person name="Lee Y.M."/>
            <person name="Kim E.H."/>
            <person name="Lee H.K."/>
            <person name="Hong S.G."/>
        </authorList>
    </citation>
    <scope>NUCLEOTIDE SEQUENCE [LARGE SCALE GENOMIC DNA]</scope>
    <source>
        <strain evidence="3 4">PAMC 26569</strain>
    </source>
</reference>
<feature type="coiled-coil region" evidence="1">
    <location>
        <begin position="95"/>
        <end position="143"/>
    </location>
</feature>
<evidence type="ECO:0000256" key="1">
    <source>
        <dbReference type="SAM" id="Coils"/>
    </source>
</evidence>
<dbReference type="KEGG" id="lck:HN018_19145"/>
<evidence type="ECO:0000256" key="2">
    <source>
        <dbReference type="SAM" id="MobiDB-lite"/>
    </source>
</evidence>